<feature type="chain" id="PRO_5046047941" description="Lipoprotein" evidence="1">
    <location>
        <begin position="23"/>
        <end position="209"/>
    </location>
</feature>
<feature type="signal peptide" evidence="1">
    <location>
        <begin position="1"/>
        <end position="22"/>
    </location>
</feature>
<evidence type="ECO:0008006" key="4">
    <source>
        <dbReference type="Google" id="ProtNLM"/>
    </source>
</evidence>
<sequence>MKINYLKITLALVCSLAIFSCSKDEESINTENEVFEKTTFSTSSIYYDVLNSDNPQESYDALSNEDKAIVWQTKYEIFSENSNLNEEQLDAINNLSEFVYNAQLNQDYNLEESYEIEKQLIMSGFTNTDLKNLIIAVDNPFEPAPGNQTECLVCSVIVEEGPCHAEEYNGHTHLVKDVKVVKKFLVFKSEPRDAQIPCSDEEIEDWFNG</sequence>
<keyword evidence="1" id="KW-0732">Signal</keyword>
<comment type="caution">
    <text evidence="2">The sequence shown here is derived from an EMBL/GenBank/DDBJ whole genome shotgun (WGS) entry which is preliminary data.</text>
</comment>
<dbReference type="EMBL" id="JBHULZ010000014">
    <property type="protein sequence ID" value="MFD2696969.1"/>
    <property type="molecule type" value="Genomic_DNA"/>
</dbReference>
<evidence type="ECO:0000313" key="2">
    <source>
        <dbReference type="EMBL" id="MFD2696969.1"/>
    </source>
</evidence>
<organism evidence="2 3">
    <name type="scientific">Mesonia sediminis</name>
    <dbReference type="NCBI Taxonomy" id="1703946"/>
    <lineage>
        <taxon>Bacteria</taxon>
        <taxon>Pseudomonadati</taxon>
        <taxon>Bacteroidota</taxon>
        <taxon>Flavobacteriia</taxon>
        <taxon>Flavobacteriales</taxon>
        <taxon>Flavobacteriaceae</taxon>
        <taxon>Mesonia</taxon>
    </lineage>
</organism>
<evidence type="ECO:0000313" key="3">
    <source>
        <dbReference type="Proteomes" id="UP001597357"/>
    </source>
</evidence>
<gene>
    <name evidence="2" type="ORF">ACFSQ0_03115</name>
</gene>
<name>A0ABW5SBK2_9FLAO</name>
<keyword evidence="3" id="KW-1185">Reference proteome</keyword>
<accession>A0ABW5SBK2</accession>
<dbReference type="RefSeq" id="WP_379043972.1">
    <property type="nucleotide sequence ID" value="NZ_JBHULZ010000014.1"/>
</dbReference>
<dbReference type="PROSITE" id="PS51257">
    <property type="entry name" value="PROKAR_LIPOPROTEIN"/>
    <property type="match status" value="1"/>
</dbReference>
<proteinExistence type="predicted"/>
<protein>
    <recommendedName>
        <fullName evidence="4">Lipoprotein</fullName>
    </recommendedName>
</protein>
<dbReference type="Proteomes" id="UP001597357">
    <property type="component" value="Unassembled WGS sequence"/>
</dbReference>
<reference evidence="3" key="1">
    <citation type="journal article" date="2019" name="Int. J. Syst. Evol. Microbiol.">
        <title>The Global Catalogue of Microorganisms (GCM) 10K type strain sequencing project: providing services to taxonomists for standard genome sequencing and annotation.</title>
        <authorList>
            <consortium name="The Broad Institute Genomics Platform"/>
            <consortium name="The Broad Institute Genome Sequencing Center for Infectious Disease"/>
            <person name="Wu L."/>
            <person name="Ma J."/>
        </authorList>
    </citation>
    <scope>NUCLEOTIDE SEQUENCE [LARGE SCALE GENOMIC DNA]</scope>
    <source>
        <strain evidence="3">KCTC 42255</strain>
    </source>
</reference>
<evidence type="ECO:0000256" key="1">
    <source>
        <dbReference type="SAM" id="SignalP"/>
    </source>
</evidence>